<comment type="caution">
    <text evidence="2">The sequence shown here is derived from an EMBL/GenBank/DDBJ whole genome shotgun (WGS) entry which is preliminary data.</text>
</comment>
<evidence type="ECO:0000313" key="3">
    <source>
        <dbReference type="Proteomes" id="UP000011744"/>
    </source>
</evidence>
<protein>
    <recommendedName>
        <fullName evidence="4">Plasmid stabilization system</fullName>
    </recommendedName>
</protein>
<evidence type="ECO:0000313" key="2">
    <source>
        <dbReference type="EMBL" id="EME69108.1"/>
    </source>
</evidence>
<dbReference type="InterPro" id="IPR035093">
    <property type="entry name" value="RelE/ParE_toxin_dom_sf"/>
</dbReference>
<evidence type="ECO:0008006" key="4">
    <source>
        <dbReference type="Google" id="ProtNLM"/>
    </source>
</evidence>
<dbReference type="STRING" id="1244869.H261_14925"/>
<dbReference type="OrthoDB" id="595470at2"/>
<evidence type="ECO:0000256" key="1">
    <source>
        <dbReference type="ARBA" id="ARBA00022649"/>
    </source>
</evidence>
<dbReference type="Proteomes" id="UP000011744">
    <property type="component" value="Unassembled WGS sequence"/>
</dbReference>
<dbReference type="Gene3D" id="3.30.2310.20">
    <property type="entry name" value="RelE-like"/>
    <property type="match status" value="1"/>
</dbReference>
<proteinExistence type="predicted"/>
<reference evidence="2 3" key="1">
    <citation type="journal article" date="2014" name="Genome Announc.">
        <title>Draft Genome Sequence of Magnetospirillum sp. Strain SO-1, a Freshwater Magnetotactic Bacterium Isolated from the Ol'khovka River, Russia.</title>
        <authorList>
            <person name="Grouzdev D.S."/>
            <person name="Dziuba M.V."/>
            <person name="Sukhacheva M.S."/>
            <person name="Mardanov A.V."/>
            <person name="Beletskiy A.V."/>
            <person name="Kuznetsov B.B."/>
            <person name="Skryabin K.G."/>
        </authorList>
    </citation>
    <scope>NUCLEOTIDE SEQUENCE [LARGE SCALE GENOMIC DNA]</scope>
    <source>
        <strain evidence="2 3">SO-1</strain>
    </source>
</reference>
<dbReference type="EMBL" id="AONQ01000042">
    <property type="protein sequence ID" value="EME69108.1"/>
    <property type="molecule type" value="Genomic_DNA"/>
</dbReference>
<name>M3A8K4_9PROT</name>
<accession>M3A8K4</accession>
<gene>
    <name evidence="2" type="ORF">H261_14925</name>
</gene>
<sequence length="78" mass="8549">MAEIAYLAERNPAAAATVIAPFQEARRTLAKHPDIARPGPIMGLRHVIVGPYVLTIRRKAGSVEILSIRHGRQAEPKE</sequence>
<dbReference type="AlphaFoldDB" id="M3A8K4"/>
<dbReference type="PATRIC" id="fig|1244869.3.peg.3002"/>
<dbReference type="Pfam" id="PF05016">
    <property type="entry name" value="ParE_toxin"/>
    <property type="match status" value="1"/>
</dbReference>
<dbReference type="InterPro" id="IPR007712">
    <property type="entry name" value="RelE/ParE_toxin"/>
</dbReference>
<dbReference type="eggNOG" id="COG3668">
    <property type="taxonomic scope" value="Bacteria"/>
</dbReference>
<keyword evidence="1" id="KW-1277">Toxin-antitoxin system</keyword>
<keyword evidence="3" id="KW-1185">Reference proteome</keyword>
<organism evidence="2 3">
    <name type="scientific">Paramagnetospirillum caucaseum</name>
    <dbReference type="NCBI Taxonomy" id="1244869"/>
    <lineage>
        <taxon>Bacteria</taxon>
        <taxon>Pseudomonadati</taxon>
        <taxon>Pseudomonadota</taxon>
        <taxon>Alphaproteobacteria</taxon>
        <taxon>Rhodospirillales</taxon>
        <taxon>Magnetospirillaceae</taxon>
        <taxon>Paramagnetospirillum</taxon>
    </lineage>
</organism>